<gene>
    <name evidence="1" type="ORF">DD238_004882</name>
</gene>
<evidence type="ECO:0000313" key="1">
    <source>
        <dbReference type="EMBL" id="RMX67113.1"/>
    </source>
</evidence>
<dbReference type="Proteomes" id="UP000282087">
    <property type="component" value="Unassembled WGS sequence"/>
</dbReference>
<dbReference type="AlphaFoldDB" id="A0A3M6VLV4"/>
<proteinExistence type="predicted"/>
<name>A0A3M6VLV4_9STRA</name>
<sequence>MRVKYGSCLRLRRGSRRRLLLRLLGWLSDSSAWSNQMLFFDGTTRSCAGCASLIRQDLRIIGDRVMHLHRISRRREERRQVTLR</sequence>
<comment type="caution">
    <text evidence="1">The sequence shown here is derived from an EMBL/GenBank/DDBJ whole genome shotgun (WGS) entry which is preliminary data.</text>
</comment>
<reference evidence="1 2" key="1">
    <citation type="submission" date="2018-06" db="EMBL/GenBank/DDBJ databases">
        <title>Comparative genomics of downy mildews reveals potential adaptations to biotrophy.</title>
        <authorList>
            <person name="Fletcher K."/>
            <person name="Klosterman S.J."/>
            <person name="Derevnina L."/>
            <person name="Martin F."/>
            <person name="Koike S."/>
            <person name="Reyes Chin-Wo S."/>
            <person name="Mou B."/>
            <person name="Michelmore R."/>
        </authorList>
    </citation>
    <scope>NUCLEOTIDE SEQUENCE [LARGE SCALE GENOMIC DNA]</scope>
    <source>
        <strain evidence="1 2">R14</strain>
    </source>
</reference>
<protein>
    <submittedName>
        <fullName evidence="1">Uncharacterized protein</fullName>
    </submittedName>
</protein>
<organism evidence="1 2">
    <name type="scientific">Peronospora effusa</name>
    <dbReference type="NCBI Taxonomy" id="542832"/>
    <lineage>
        <taxon>Eukaryota</taxon>
        <taxon>Sar</taxon>
        <taxon>Stramenopiles</taxon>
        <taxon>Oomycota</taxon>
        <taxon>Peronosporomycetes</taxon>
        <taxon>Peronosporales</taxon>
        <taxon>Peronosporaceae</taxon>
        <taxon>Peronospora</taxon>
    </lineage>
</organism>
<dbReference type="EMBL" id="QLLG01000176">
    <property type="protein sequence ID" value="RMX67113.1"/>
    <property type="molecule type" value="Genomic_DNA"/>
</dbReference>
<evidence type="ECO:0000313" key="2">
    <source>
        <dbReference type="Proteomes" id="UP000282087"/>
    </source>
</evidence>
<accession>A0A3M6VLV4</accession>
<keyword evidence="2" id="KW-1185">Reference proteome</keyword>